<evidence type="ECO:0000313" key="2">
    <source>
        <dbReference type="Proteomes" id="UP000294530"/>
    </source>
</evidence>
<name>A0A976FH92_BRELC</name>
<sequence>MAKTSSFVPDQIHVSSSQQRELTEMADAIIAETLHVYEHFVAHDRVLPLHAWKLTKSRENVRVYRARKLSTASKTHEIRRPRTSIRVRT</sequence>
<organism evidence="1 2">
    <name type="scientific">Bremia lactucae</name>
    <name type="common">Lettuce downy mildew</name>
    <dbReference type="NCBI Taxonomy" id="4779"/>
    <lineage>
        <taxon>Eukaryota</taxon>
        <taxon>Sar</taxon>
        <taxon>Stramenopiles</taxon>
        <taxon>Oomycota</taxon>
        <taxon>Peronosporomycetes</taxon>
        <taxon>Peronosporales</taxon>
        <taxon>Peronosporaceae</taxon>
        <taxon>Bremia</taxon>
    </lineage>
</organism>
<comment type="caution">
    <text evidence="1">The sequence shown here is derived from an EMBL/GenBank/DDBJ whole genome shotgun (WGS) entry which is preliminary data.</text>
</comment>
<dbReference type="KEGG" id="blac:94351888"/>
<dbReference type="RefSeq" id="XP_067815988.1">
    <property type="nucleotide sequence ID" value="XM_067966217.1"/>
</dbReference>
<accession>A0A976FH92</accession>
<dbReference type="OrthoDB" id="99575at2759"/>
<evidence type="ECO:0000313" key="1">
    <source>
        <dbReference type="EMBL" id="TDH66489.1"/>
    </source>
</evidence>
<dbReference type="EMBL" id="SHOA02000017">
    <property type="protein sequence ID" value="TDH66489.1"/>
    <property type="molecule type" value="Genomic_DNA"/>
</dbReference>
<dbReference type="GeneID" id="94351888"/>
<dbReference type="Proteomes" id="UP000294530">
    <property type="component" value="Unassembled WGS sequence"/>
</dbReference>
<keyword evidence="2" id="KW-1185">Reference proteome</keyword>
<gene>
    <name evidence="1" type="ORF">CCR75_008163</name>
</gene>
<proteinExistence type="predicted"/>
<reference evidence="1 2" key="1">
    <citation type="journal article" date="2021" name="Genome Biol.">
        <title>AFLAP: assembly-free linkage analysis pipeline using k-mers from genome sequencing data.</title>
        <authorList>
            <person name="Fletcher K."/>
            <person name="Zhang L."/>
            <person name="Gil J."/>
            <person name="Han R."/>
            <person name="Cavanaugh K."/>
            <person name="Michelmore R."/>
        </authorList>
    </citation>
    <scope>NUCLEOTIDE SEQUENCE [LARGE SCALE GENOMIC DNA]</scope>
    <source>
        <strain evidence="1 2">SF5</strain>
    </source>
</reference>
<dbReference type="AlphaFoldDB" id="A0A976FH92"/>
<protein>
    <submittedName>
        <fullName evidence="1">Uncharacterized protein</fullName>
    </submittedName>
</protein>